<sequence>MRMKDYLTLATLAVTMSLGAANANADDINIGLVGGITGGAAAFAPEMLNAQRFALKQINDQGGILDGKKIVGIVADDGCTPQQGVDAATKLVNVSHIQGMVGPFCSGALLAVANSVTIPAGLTVISSGATSPELTKLKDNDTVFRTVPSDLLQGAAVAHALLEKGIKQAAVSYVNVDYGRGLADAFKRSYEADGGKITGYAAHEENKPSYRSDIAELAKGGAETLVIFDYGDSSGLTVLREAIEDGSFKSYYGAESMRSATILKTIGAENLEGFTAIVPIGEKSESLDVFRKSFKEFGGDPTAVLTDASYDAAFLMALAIEKAKGDKEKIPESLRAVASGPGEPIRPGEWKKAKELIDAGKPIDYKGAAGDLNFDAGGDVSGLFGTFQAEEDGWKQVGEIR</sequence>
<reference evidence="7 8" key="1">
    <citation type="submission" date="2015-11" db="EMBL/GenBank/DDBJ databases">
        <title>Draft Genome Sequence of the Strain BR 10423 (Rhizobium sp.) isolated from nodules of Mimosa pudica.</title>
        <authorList>
            <person name="Barauna A.C."/>
            <person name="Zilli J.E."/>
            <person name="Simoes-Araujo J.L."/>
            <person name="Reis V.M."/>
            <person name="James E.K."/>
            <person name="Reis F.B.Jr."/>
            <person name="Rouws L.F."/>
            <person name="Passos S.R."/>
            <person name="Gois S.R."/>
        </authorList>
    </citation>
    <scope>NUCLEOTIDE SEQUENCE [LARGE SCALE GENOMIC DNA]</scope>
    <source>
        <strain evidence="7 8">BR10423</strain>
    </source>
</reference>
<keyword evidence="4" id="KW-0029">Amino-acid transport</keyword>
<keyword evidence="8" id="KW-1185">Reference proteome</keyword>
<keyword evidence="2" id="KW-0813">Transport</keyword>
<evidence type="ECO:0000259" key="6">
    <source>
        <dbReference type="Pfam" id="PF13458"/>
    </source>
</evidence>
<organism evidence="7 8">
    <name type="scientific">Rhizobium altiplani</name>
    <dbReference type="NCBI Taxonomy" id="1864509"/>
    <lineage>
        <taxon>Bacteria</taxon>
        <taxon>Pseudomonadati</taxon>
        <taxon>Pseudomonadota</taxon>
        <taxon>Alphaproteobacteria</taxon>
        <taxon>Hyphomicrobiales</taxon>
        <taxon>Rhizobiaceae</taxon>
        <taxon>Rhizobium/Agrobacterium group</taxon>
        <taxon>Rhizobium</taxon>
    </lineage>
</organism>
<dbReference type="InterPro" id="IPR000709">
    <property type="entry name" value="Leu_Ile_Val-bd"/>
</dbReference>
<feature type="chain" id="PRO_5007137004" evidence="5">
    <location>
        <begin position="26"/>
        <end position="401"/>
    </location>
</feature>
<gene>
    <name evidence="7" type="ORF">AS026_05385</name>
</gene>
<comment type="caution">
    <text evidence="7">The sequence shown here is derived from an EMBL/GenBank/DDBJ whole genome shotgun (WGS) entry which is preliminary data.</text>
</comment>
<name>A0A109JN69_9HYPH</name>
<evidence type="ECO:0000256" key="3">
    <source>
        <dbReference type="ARBA" id="ARBA00022729"/>
    </source>
</evidence>
<dbReference type="EMBL" id="LNCD01000075">
    <property type="protein sequence ID" value="KWV52000.1"/>
    <property type="molecule type" value="Genomic_DNA"/>
</dbReference>
<dbReference type="GO" id="GO:0006865">
    <property type="term" value="P:amino acid transport"/>
    <property type="evidence" value="ECO:0007669"/>
    <property type="project" value="UniProtKB-KW"/>
</dbReference>
<dbReference type="SUPFAM" id="SSF53822">
    <property type="entry name" value="Periplasmic binding protein-like I"/>
    <property type="match status" value="1"/>
</dbReference>
<feature type="domain" description="Leucine-binding protein" evidence="6">
    <location>
        <begin position="28"/>
        <end position="334"/>
    </location>
</feature>
<evidence type="ECO:0000313" key="7">
    <source>
        <dbReference type="EMBL" id="KWV52000.1"/>
    </source>
</evidence>
<evidence type="ECO:0000256" key="2">
    <source>
        <dbReference type="ARBA" id="ARBA00022448"/>
    </source>
</evidence>
<proteinExistence type="inferred from homology"/>
<keyword evidence="3 5" id="KW-0732">Signal</keyword>
<evidence type="ECO:0000256" key="4">
    <source>
        <dbReference type="ARBA" id="ARBA00022970"/>
    </source>
</evidence>
<dbReference type="InterPro" id="IPR051010">
    <property type="entry name" value="BCAA_transport"/>
</dbReference>
<evidence type="ECO:0000256" key="1">
    <source>
        <dbReference type="ARBA" id="ARBA00010062"/>
    </source>
</evidence>
<dbReference type="Proteomes" id="UP000068164">
    <property type="component" value="Unassembled WGS sequence"/>
</dbReference>
<dbReference type="InterPro" id="IPR028082">
    <property type="entry name" value="Peripla_BP_I"/>
</dbReference>
<comment type="similarity">
    <text evidence="1">Belongs to the leucine-binding protein family.</text>
</comment>
<feature type="signal peptide" evidence="5">
    <location>
        <begin position="1"/>
        <end position="25"/>
    </location>
</feature>
<evidence type="ECO:0000313" key="8">
    <source>
        <dbReference type="Proteomes" id="UP000068164"/>
    </source>
</evidence>
<dbReference type="PANTHER" id="PTHR30483:SF6">
    <property type="entry name" value="PERIPLASMIC BINDING PROTEIN OF ABC TRANSPORTER FOR NATURAL AMINO ACIDS"/>
    <property type="match status" value="1"/>
</dbReference>
<evidence type="ECO:0000256" key="5">
    <source>
        <dbReference type="SAM" id="SignalP"/>
    </source>
</evidence>
<dbReference type="InterPro" id="IPR028081">
    <property type="entry name" value="Leu-bd"/>
</dbReference>
<dbReference type="Gene3D" id="3.40.50.2300">
    <property type="match status" value="2"/>
</dbReference>
<accession>A0A109JN69</accession>
<dbReference type="Pfam" id="PF13458">
    <property type="entry name" value="Peripla_BP_6"/>
    <property type="match status" value="1"/>
</dbReference>
<dbReference type="PANTHER" id="PTHR30483">
    <property type="entry name" value="LEUCINE-SPECIFIC-BINDING PROTEIN"/>
    <property type="match status" value="1"/>
</dbReference>
<dbReference type="CDD" id="cd06346">
    <property type="entry name" value="PBP1_ABC_ligand_binding-like"/>
    <property type="match status" value="1"/>
</dbReference>
<dbReference type="AlphaFoldDB" id="A0A109JN69"/>
<protein>
    <submittedName>
        <fullName evidence="7">Amino acid ABC transporter substrate-binding protein</fullName>
    </submittedName>
</protein>
<dbReference type="PRINTS" id="PR00337">
    <property type="entry name" value="LEUILEVALBP"/>
</dbReference>